<reference evidence="1" key="1">
    <citation type="submission" date="2023-08" db="EMBL/GenBank/DDBJ databases">
        <title>Emergence of clinically-relevant ST2 carbapenem-resistant Acinetobacter baumannii strains in hospital sewages in Zhejiang, East of China.</title>
        <authorList>
            <person name="Kaichao C."/>
            <person name="Zhang R."/>
        </authorList>
    </citation>
    <scope>NUCLEOTIDE SEQUENCE</scope>
    <source>
        <strain evidence="1">M-SY-60</strain>
    </source>
</reference>
<dbReference type="EMBL" id="JAVIDA010000004">
    <property type="protein sequence ID" value="MDQ9070651.1"/>
    <property type="molecule type" value="Genomic_DNA"/>
</dbReference>
<gene>
    <name evidence="1" type="ORF">RFH51_04135</name>
</gene>
<comment type="caution">
    <text evidence="1">The sequence shown here is derived from an EMBL/GenBank/DDBJ whole genome shotgun (WGS) entry which is preliminary data.</text>
</comment>
<evidence type="ECO:0000313" key="2">
    <source>
        <dbReference type="Proteomes" id="UP001243195"/>
    </source>
</evidence>
<sequence>MNHLAQYVDAIQQMSIKQSSKIIKRESKQVVEQESDTEVLFSTELYYFVDGAVIEKNIEQDQINIQIEACLESWIQYKVIQQPDADKISPLKIEFNSHCRESHWVKYFK</sequence>
<organism evidence="1 2">
    <name type="scientific">Acinetobacter gerneri</name>
    <dbReference type="NCBI Taxonomy" id="202952"/>
    <lineage>
        <taxon>Bacteria</taxon>
        <taxon>Pseudomonadati</taxon>
        <taxon>Pseudomonadota</taxon>
        <taxon>Gammaproteobacteria</taxon>
        <taxon>Moraxellales</taxon>
        <taxon>Moraxellaceae</taxon>
        <taxon>Acinetobacter</taxon>
    </lineage>
</organism>
<dbReference type="RefSeq" id="WP_004863241.1">
    <property type="nucleotide sequence ID" value="NZ_BBLI01000036.1"/>
</dbReference>
<accession>A0AAW8JH94</accession>
<proteinExistence type="predicted"/>
<protein>
    <submittedName>
        <fullName evidence="1">Uncharacterized protein</fullName>
    </submittedName>
</protein>
<name>A0AAW8JH94_9GAMM</name>
<evidence type="ECO:0000313" key="1">
    <source>
        <dbReference type="EMBL" id="MDQ9070651.1"/>
    </source>
</evidence>
<dbReference type="GeneID" id="84209539"/>
<dbReference type="AlphaFoldDB" id="A0AAW8JH94"/>
<dbReference type="Proteomes" id="UP001243195">
    <property type="component" value="Unassembled WGS sequence"/>
</dbReference>